<dbReference type="AlphaFoldDB" id="Q4T184"/>
<accession>Q4T184</accession>
<comment type="caution">
    <text evidence="3">The sequence shown here is derived from an EMBL/GenBank/DDBJ whole genome shotgun (WGS) entry which is preliminary data.</text>
</comment>
<dbReference type="PANTHER" id="PTHR17469">
    <property type="entry name" value="SPERM SPECIFIC ANTIGEN 2-RELATED"/>
    <property type="match status" value="1"/>
</dbReference>
<feature type="region of interest" description="Disordered" evidence="1">
    <location>
        <begin position="564"/>
        <end position="620"/>
    </location>
</feature>
<feature type="domain" description="ITPR-interacting" evidence="2">
    <location>
        <begin position="1"/>
        <end position="50"/>
    </location>
</feature>
<feature type="compositionally biased region" description="Basic and acidic residues" evidence="1">
    <location>
        <begin position="253"/>
        <end position="270"/>
    </location>
</feature>
<reference evidence="3" key="2">
    <citation type="submission" date="2004-02" db="EMBL/GenBank/DDBJ databases">
        <authorList>
            <consortium name="Genoscope"/>
            <consortium name="Whitehead Institute Centre for Genome Research"/>
        </authorList>
    </citation>
    <scope>NUCLEOTIDE SEQUENCE</scope>
</reference>
<feature type="compositionally biased region" description="Basic and acidic residues" evidence="1">
    <location>
        <begin position="163"/>
        <end position="175"/>
    </location>
</feature>
<feature type="compositionally biased region" description="Polar residues" evidence="1">
    <location>
        <begin position="572"/>
        <end position="613"/>
    </location>
</feature>
<dbReference type="EMBL" id="CAAE01010699">
    <property type="protein sequence ID" value="CAF93348.1"/>
    <property type="molecule type" value="Genomic_DNA"/>
</dbReference>
<dbReference type="OrthoDB" id="1924287at2759"/>
<feature type="compositionally biased region" description="Polar residues" evidence="1">
    <location>
        <begin position="84"/>
        <end position="97"/>
    </location>
</feature>
<feature type="region of interest" description="Disordered" evidence="1">
    <location>
        <begin position="72"/>
        <end position="441"/>
    </location>
</feature>
<protein>
    <submittedName>
        <fullName evidence="3">(spotted green pufferfish) hypothetical protein</fullName>
    </submittedName>
</protein>
<feature type="compositionally biased region" description="Polar residues" evidence="1">
    <location>
        <begin position="307"/>
        <end position="319"/>
    </location>
</feature>
<feature type="region of interest" description="Disordered" evidence="1">
    <location>
        <begin position="764"/>
        <end position="795"/>
    </location>
</feature>
<feature type="non-terminal residue" evidence="3">
    <location>
        <position position="795"/>
    </location>
</feature>
<feature type="region of interest" description="Disordered" evidence="1">
    <location>
        <begin position="470"/>
        <end position="551"/>
    </location>
</feature>
<proteinExistence type="predicted"/>
<feature type="compositionally biased region" description="Low complexity" evidence="1">
    <location>
        <begin position="431"/>
        <end position="441"/>
    </location>
</feature>
<dbReference type="InterPro" id="IPR029325">
    <property type="entry name" value="ITPR-bd"/>
</dbReference>
<feature type="compositionally biased region" description="Polar residues" evidence="1">
    <location>
        <begin position="371"/>
        <end position="383"/>
    </location>
</feature>
<dbReference type="PANTHER" id="PTHR17469:SF11">
    <property type="entry name" value="PROTEIN ITPRID2"/>
    <property type="match status" value="1"/>
</dbReference>
<feature type="compositionally biased region" description="Basic and acidic residues" evidence="1">
    <location>
        <begin position="74"/>
        <end position="83"/>
    </location>
</feature>
<dbReference type="InterPro" id="IPR043444">
    <property type="entry name" value="TESPA1-like"/>
</dbReference>
<feature type="compositionally biased region" description="Basic and acidic residues" evidence="1">
    <location>
        <begin position="356"/>
        <end position="370"/>
    </location>
</feature>
<dbReference type="KEGG" id="tng:GSTEN00008950G001"/>
<reference evidence="3" key="1">
    <citation type="journal article" date="2004" name="Nature">
        <title>Genome duplication in the teleost fish Tetraodon nigroviridis reveals the early vertebrate proto-karyotype.</title>
        <authorList>
            <person name="Jaillon O."/>
            <person name="Aury J.-M."/>
            <person name="Brunet F."/>
            <person name="Petit J.-L."/>
            <person name="Stange-Thomann N."/>
            <person name="Mauceli E."/>
            <person name="Bouneau L."/>
            <person name="Fischer C."/>
            <person name="Ozouf-Costaz C."/>
            <person name="Bernot A."/>
            <person name="Nicaud S."/>
            <person name="Jaffe D."/>
            <person name="Fisher S."/>
            <person name="Lutfalla G."/>
            <person name="Dossat C."/>
            <person name="Segurens B."/>
            <person name="Dasilva C."/>
            <person name="Salanoubat M."/>
            <person name="Levy M."/>
            <person name="Boudet N."/>
            <person name="Castellano S."/>
            <person name="Anthouard V."/>
            <person name="Jubin C."/>
            <person name="Castelli V."/>
            <person name="Katinka M."/>
            <person name="Vacherie B."/>
            <person name="Biemont C."/>
            <person name="Skalli Z."/>
            <person name="Cattolico L."/>
            <person name="Poulain J."/>
            <person name="De Berardinis V."/>
            <person name="Cruaud C."/>
            <person name="Duprat S."/>
            <person name="Brottier P."/>
            <person name="Coutanceau J.-P."/>
            <person name="Gouzy J."/>
            <person name="Parra G."/>
            <person name="Lardier G."/>
            <person name="Chapple C."/>
            <person name="McKernan K.J."/>
            <person name="McEwan P."/>
            <person name="Bosak S."/>
            <person name="Kellis M."/>
            <person name="Volff J.-N."/>
            <person name="Guigo R."/>
            <person name="Zody M.C."/>
            <person name="Mesirov J."/>
            <person name="Lindblad-Toh K."/>
            <person name="Birren B."/>
            <person name="Nusbaum C."/>
            <person name="Kahn D."/>
            <person name="Robinson-Rechavi M."/>
            <person name="Laudet V."/>
            <person name="Schachter V."/>
            <person name="Quetier F."/>
            <person name="Saurin W."/>
            <person name="Scarpelli C."/>
            <person name="Wincker P."/>
            <person name="Lander E.S."/>
            <person name="Weissenbach J."/>
            <person name="Roest Crollius H."/>
        </authorList>
    </citation>
    <scope>NUCLEOTIDE SEQUENCE [LARGE SCALE GENOMIC DNA]</scope>
</reference>
<feature type="compositionally biased region" description="Polar residues" evidence="1">
    <location>
        <begin position="177"/>
        <end position="186"/>
    </location>
</feature>
<name>Q4T184_TETNG</name>
<evidence type="ECO:0000313" key="3">
    <source>
        <dbReference type="EMBL" id="CAF93348.1"/>
    </source>
</evidence>
<gene>
    <name evidence="3" type="ORF">GSTENG00008950001</name>
</gene>
<evidence type="ECO:0000259" key="2">
    <source>
        <dbReference type="Pfam" id="PF14722"/>
    </source>
</evidence>
<evidence type="ECO:0000256" key="1">
    <source>
        <dbReference type="SAM" id="MobiDB-lite"/>
    </source>
</evidence>
<organism evidence="3">
    <name type="scientific">Tetraodon nigroviridis</name>
    <name type="common">Spotted green pufferfish</name>
    <name type="synonym">Chelonodon nigroviridis</name>
    <dbReference type="NCBI Taxonomy" id="99883"/>
    <lineage>
        <taxon>Eukaryota</taxon>
        <taxon>Metazoa</taxon>
        <taxon>Chordata</taxon>
        <taxon>Craniata</taxon>
        <taxon>Vertebrata</taxon>
        <taxon>Euteleostomi</taxon>
        <taxon>Actinopterygii</taxon>
        <taxon>Neopterygii</taxon>
        <taxon>Teleostei</taxon>
        <taxon>Neoteleostei</taxon>
        <taxon>Acanthomorphata</taxon>
        <taxon>Eupercaria</taxon>
        <taxon>Tetraodontiformes</taxon>
        <taxon>Tetradontoidea</taxon>
        <taxon>Tetraodontidae</taxon>
        <taxon>Tetraodon</taxon>
    </lineage>
</organism>
<sequence>RFRQIEVLTSVANEFFQLYSQVSGQPVQRISQEGEEVGDEQTLALKRNNSALNVAKLFKKTITKHNLFAASSEAEARGPKEHTQLNGHTSSPTNGHTHPSPDKDACSSVQPDPQADPVNQKHSRKRDSCSLATVTEEIAVTGETEDRQGSFYTGPAPAVPAAHQEHGFVRYRGDLSRTVSQQSDSSGFAEEPSVDSNSYFKVQESSDSCDSETTVTSHPSQDVATPLALDHPAFEPPDTAEKDQLLLAGPVEADGRQSSSEEHYQDRNSKEVPQYAAHHLPLIGEKEPHQEESQNQEVAPSEDSSDAEPSTQNPQNLSAAEQEPQRGTGHVLNTPDAVKDPEPTEEPSGATNIESPTREVGSRAREEHVFSDQSDSNIQSVPSSPVLRALKRAQQSYLSRGGQCLESKSKGPNPVPARGQGRGRGVPLQRSSSLPSSVLSPSTVVSSVSIQFGKGHASCTPPRYSFKFTQEAGAETETDPGEKEGQTKLSKLVLKPASSSGFSKNPDYPSEALIPPKPIPRYLTRSSYSLQSSSPPPDLSPGGSASSWGTRSVPDLSIAQTAYAARQHRQFAENSETNQTYPGWTPGQMTSPYSNSNQNTPAQYLNPSPSHSPYPTMLSPPQQYPYALQPYASLPNICHYSSPPMPNSPSLTSLHQHAPPNVHHISPLNTLVALPCYQGITPLLSPSPSVHHRLQNTASTSDLLLILQVPPSSFTSFHSTHAPPAMSSTEMQLRKVLHDIKGAVHSLGQVSAFQKDFVRVSAEEAKSECVSQADDGPGDDHHPTAGFRLQTSEPC</sequence>
<dbReference type="Pfam" id="PF14722">
    <property type="entry name" value="KRAP_IP3R_bind"/>
    <property type="match status" value="1"/>
</dbReference>
<dbReference type="GO" id="GO:0005102">
    <property type="term" value="F:signaling receptor binding"/>
    <property type="evidence" value="ECO:0007669"/>
    <property type="project" value="InterPro"/>
</dbReference>
<feature type="compositionally biased region" description="Polar residues" evidence="1">
    <location>
        <begin position="194"/>
        <end position="223"/>
    </location>
</feature>